<name>A0A810N6U9_9ACTN</name>
<dbReference type="EMBL" id="AP023359">
    <property type="protein sequence ID" value="BCJ69292.1"/>
    <property type="molecule type" value="Genomic_DNA"/>
</dbReference>
<dbReference type="AlphaFoldDB" id="A0A810N6U9"/>
<sequence>MGVALTGDTTRYTGPARSAGYRWFTDPRRGATRAGHPSGPDSRAARLTELLLARSEEVRRVWNDHEIGVRPHEVKHFVHPEVGAQKLC</sequence>
<accession>A0A810N6U9</accession>
<feature type="region of interest" description="Disordered" evidence="1">
    <location>
        <begin position="1"/>
        <end position="43"/>
    </location>
</feature>
<evidence type="ECO:0000313" key="3">
    <source>
        <dbReference type="EMBL" id="BCJ69292.1"/>
    </source>
</evidence>
<dbReference type="InterPro" id="IPR041413">
    <property type="entry name" value="MLTR_LBD"/>
</dbReference>
<dbReference type="Pfam" id="PF17765">
    <property type="entry name" value="MLTR_LBD"/>
    <property type="match status" value="1"/>
</dbReference>
<evidence type="ECO:0000313" key="4">
    <source>
        <dbReference type="Proteomes" id="UP000680866"/>
    </source>
</evidence>
<protein>
    <recommendedName>
        <fullName evidence="2">MmyB-like transcription regulator ligand binding domain-containing protein</fullName>
    </recommendedName>
</protein>
<reference evidence="3" key="1">
    <citation type="submission" date="2020-08" db="EMBL/GenBank/DDBJ databases">
        <title>Whole genome shotgun sequence of Polymorphospora rubra NBRC 101157.</title>
        <authorList>
            <person name="Komaki H."/>
            <person name="Tamura T."/>
        </authorList>
    </citation>
    <scope>NUCLEOTIDE SEQUENCE</scope>
    <source>
        <strain evidence="3">NBRC 101157</strain>
    </source>
</reference>
<keyword evidence="4" id="KW-1185">Reference proteome</keyword>
<dbReference type="KEGG" id="pry:Prubr_63130"/>
<proteinExistence type="predicted"/>
<evidence type="ECO:0000259" key="2">
    <source>
        <dbReference type="Pfam" id="PF17765"/>
    </source>
</evidence>
<organism evidence="3 4">
    <name type="scientific">Polymorphospora rubra</name>
    <dbReference type="NCBI Taxonomy" id="338584"/>
    <lineage>
        <taxon>Bacteria</taxon>
        <taxon>Bacillati</taxon>
        <taxon>Actinomycetota</taxon>
        <taxon>Actinomycetes</taxon>
        <taxon>Micromonosporales</taxon>
        <taxon>Micromonosporaceae</taxon>
        <taxon>Polymorphospora</taxon>
    </lineage>
</organism>
<feature type="domain" description="MmyB-like transcription regulator ligand binding" evidence="2">
    <location>
        <begin position="39"/>
        <end position="84"/>
    </location>
</feature>
<dbReference type="Gene3D" id="3.30.450.180">
    <property type="match status" value="1"/>
</dbReference>
<gene>
    <name evidence="3" type="ORF">Prubr_63130</name>
</gene>
<dbReference type="RefSeq" id="WP_246567885.1">
    <property type="nucleotide sequence ID" value="NZ_AP023359.1"/>
</dbReference>
<dbReference type="Proteomes" id="UP000680866">
    <property type="component" value="Chromosome"/>
</dbReference>
<evidence type="ECO:0000256" key="1">
    <source>
        <dbReference type="SAM" id="MobiDB-lite"/>
    </source>
</evidence>